<evidence type="ECO:0000259" key="6">
    <source>
        <dbReference type="PROSITE" id="PS51900"/>
    </source>
</evidence>
<feature type="domain" description="Tyr recombinase" evidence="5">
    <location>
        <begin position="93"/>
        <end position="328"/>
    </location>
</feature>
<evidence type="ECO:0000259" key="5">
    <source>
        <dbReference type="PROSITE" id="PS51898"/>
    </source>
</evidence>
<dbReference type="InterPro" id="IPR013762">
    <property type="entry name" value="Integrase-like_cat_sf"/>
</dbReference>
<dbReference type="OrthoDB" id="142231at2157"/>
<proteinExistence type="predicted"/>
<dbReference type="GO" id="GO:0003677">
    <property type="term" value="F:DNA binding"/>
    <property type="evidence" value="ECO:0007669"/>
    <property type="project" value="UniProtKB-UniRule"/>
</dbReference>
<evidence type="ECO:0000256" key="1">
    <source>
        <dbReference type="ARBA" id="ARBA00022908"/>
    </source>
</evidence>
<dbReference type="InterPro" id="IPR011010">
    <property type="entry name" value="DNA_brk_join_enz"/>
</dbReference>
<keyword evidence="1" id="KW-0229">DNA integration</keyword>
<dbReference type="GO" id="GO:0015074">
    <property type="term" value="P:DNA integration"/>
    <property type="evidence" value="ECO:0007669"/>
    <property type="project" value="UniProtKB-KW"/>
</dbReference>
<dbReference type="GO" id="GO:0006310">
    <property type="term" value="P:DNA recombination"/>
    <property type="evidence" value="ECO:0007669"/>
    <property type="project" value="UniProtKB-KW"/>
</dbReference>
<dbReference type="InterPro" id="IPR050090">
    <property type="entry name" value="Tyrosine_recombinase_XerCD"/>
</dbReference>
<dbReference type="AlphaFoldDB" id="A0A4P8WHX2"/>
<dbReference type="InterPro" id="IPR044068">
    <property type="entry name" value="CB"/>
</dbReference>
<dbReference type="SUPFAM" id="SSF56349">
    <property type="entry name" value="DNA breaking-rejoining enzymes"/>
    <property type="match status" value="1"/>
</dbReference>
<dbReference type="EMBL" id="CP040330">
    <property type="protein sequence ID" value="QCS42784.1"/>
    <property type="molecule type" value="Genomic_DNA"/>
</dbReference>
<dbReference type="GeneID" id="40265727"/>
<evidence type="ECO:0000256" key="3">
    <source>
        <dbReference type="ARBA" id="ARBA00023172"/>
    </source>
</evidence>
<dbReference type="Pfam" id="PF00589">
    <property type="entry name" value="Phage_integrase"/>
    <property type="match status" value="1"/>
</dbReference>
<evidence type="ECO:0000256" key="4">
    <source>
        <dbReference type="PROSITE-ProRule" id="PRU01248"/>
    </source>
</evidence>
<name>A0A4P8WHX2_9EURY</name>
<evidence type="ECO:0000313" key="8">
    <source>
        <dbReference type="Proteomes" id="UP000302218"/>
    </source>
</evidence>
<keyword evidence="2 4" id="KW-0238">DNA-binding</keyword>
<dbReference type="Proteomes" id="UP000302218">
    <property type="component" value="Chromosome"/>
</dbReference>
<evidence type="ECO:0000256" key="2">
    <source>
        <dbReference type="ARBA" id="ARBA00023125"/>
    </source>
</evidence>
<evidence type="ECO:0000313" key="7">
    <source>
        <dbReference type="EMBL" id="QCS42784.1"/>
    </source>
</evidence>
<dbReference type="Gene3D" id="1.10.150.130">
    <property type="match status" value="1"/>
</dbReference>
<dbReference type="PROSITE" id="PS51898">
    <property type="entry name" value="TYR_RECOMBINASE"/>
    <property type="match status" value="1"/>
</dbReference>
<dbReference type="PROSITE" id="PS51900">
    <property type="entry name" value="CB"/>
    <property type="match status" value="1"/>
</dbReference>
<dbReference type="RefSeq" id="WP_138245264.1">
    <property type="nucleotide sequence ID" value="NZ_CP040330.1"/>
</dbReference>
<gene>
    <name evidence="7" type="ORF">FEJ81_10600</name>
</gene>
<dbReference type="CDD" id="cd00397">
    <property type="entry name" value="DNA_BRE_C"/>
    <property type="match status" value="1"/>
</dbReference>
<dbReference type="KEGG" id="nvr:FEJ81_10600"/>
<dbReference type="InterPro" id="IPR010998">
    <property type="entry name" value="Integrase_recombinase_N"/>
</dbReference>
<organism evidence="7 8">
    <name type="scientific">Natrinema versiforme</name>
    <dbReference type="NCBI Taxonomy" id="88724"/>
    <lineage>
        <taxon>Archaea</taxon>
        <taxon>Methanobacteriati</taxon>
        <taxon>Methanobacteriota</taxon>
        <taxon>Stenosarchaea group</taxon>
        <taxon>Halobacteria</taxon>
        <taxon>Halobacteriales</taxon>
        <taxon>Natrialbaceae</taxon>
        <taxon>Natrinema</taxon>
    </lineage>
</organism>
<accession>A0A4P8WHX2</accession>
<dbReference type="Gene3D" id="1.10.443.10">
    <property type="entry name" value="Intergrase catalytic core"/>
    <property type="match status" value="1"/>
</dbReference>
<protein>
    <submittedName>
        <fullName evidence="7">Integrase</fullName>
    </submittedName>
</protein>
<dbReference type="InterPro" id="IPR002104">
    <property type="entry name" value="Integrase_catalytic"/>
</dbReference>
<dbReference type="PANTHER" id="PTHR30349:SF92">
    <property type="entry name" value="SITE-SPECIFIC RECOMBINASE"/>
    <property type="match status" value="1"/>
</dbReference>
<dbReference type="InterPro" id="IPR004107">
    <property type="entry name" value="Integrase_SAM-like_N"/>
</dbReference>
<sequence>MSERAESIDYFLADIEQHGRNKRTVSAYQRVLSRFEGFLSDRFGKTPTEAGYRDCMAFTHELRSQYAESTVASYASYLNRFYGYLVRVGRHDENPMELVLEEMNESIESNPSRRDIQLTDMRDFVATVRHPLHRAVILTLLKTGIRSGELCNLDLIDLNLDHEAAYWHPRAQIDAGPNSIYISPDHSYGKESEGAVRTASNKRKRETIIPVDSELENALLRWLAIRPDSVSETDPLFAGTVDRWGERITIDMVHHIVEQYATEYGWYRTGGGAAENVTPHYFRHFFTTHLRDRTGDRGVVKYLRGDVASDIIDTYTHNWGDRVRETYLDNIYSLTSNPGQIF</sequence>
<dbReference type="PANTHER" id="PTHR30349">
    <property type="entry name" value="PHAGE INTEGRASE-RELATED"/>
    <property type="match status" value="1"/>
</dbReference>
<feature type="domain" description="Core-binding (CB)" evidence="6">
    <location>
        <begin position="2"/>
        <end position="86"/>
    </location>
</feature>
<keyword evidence="3" id="KW-0233">DNA recombination</keyword>
<dbReference type="Pfam" id="PF02899">
    <property type="entry name" value="Phage_int_SAM_1"/>
    <property type="match status" value="1"/>
</dbReference>
<reference evidence="8" key="1">
    <citation type="submission" date="2019-05" db="EMBL/GenBank/DDBJ databases">
        <title>Genome sequence and methylation pattern of the halophilic Archaeon Natrinema versiforme BOL5-4.</title>
        <authorList>
            <person name="DasSarma P."/>
            <person name="Anton B.P."/>
            <person name="DasSarma S.L."/>
            <person name="Martinez F.L."/>
            <person name="Guzman D."/>
            <person name="Roberts R.J."/>
            <person name="DasSarma S."/>
        </authorList>
    </citation>
    <scope>NUCLEOTIDE SEQUENCE [LARGE SCALE GENOMIC DNA]</scope>
    <source>
        <strain evidence="8">BOL5-4</strain>
    </source>
</reference>